<dbReference type="EMBL" id="SLWK01000013">
    <property type="protein sequence ID" value="TCO06107.1"/>
    <property type="molecule type" value="Genomic_DNA"/>
</dbReference>
<dbReference type="AlphaFoldDB" id="A0A4R2GDG2"/>
<dbReference type="Gene3D" id="3.40.50.300">
    <property type="entry name" value="P-loop containing nucleotide triphosphate hydrolases"/>
    <property type="match status" value="1"/>
</dbReference>
<dbReference type="RefSeq" id="WP_132434690.1">
    <property type="nucleotide sequence ID" value="NZ_SLWK01000013.1"/>
</dbReference>
<evidence type="ECO:0000313" key="1">
    <source>
        <dbReference type="EMBL" id="TCO06107.1"/>
    </source>
</evidence>
<evidence type="ECO:0000313" key="2">
    <source>
        <dbReference type="Proteomes" id="UP000295221"/>
    </source>
</evidence>
<dbReference type="SUPFAM" id="SSF52540">
    <property type="entry name" value="P-loop containing nucleoside triphosphate hydrolases"/>
    <property type="match status" value="1"/>
</dbReference>
<protein>
    <recommendedName>
        <fullName evidence="3">AAA domain-containing protein</fullName>
    </recommendedName>
</protein>
<name>A0A4R2GDG2_9BACT</name>
<dbReference type="OrthoDB" id="1109088at2"/>
<reference evidence="1 2" key="1">
    <citation type="submission" date="2019-03" db="EMBL/GenBank/DDBJ databases">
        <title>Genomic Encyclopedia of Type Strains, Phase IV (KMG-IV): sequencing the most valuable type-strain genomes for metagenomic binning, comparative biology and taxonomic classification.</title>
        <authorList>
            <person name="Goeker M."/>
        </authorList>
    </citation>
    <scope>NUCLEOTIDE SEQUENCE [LARGE SCALE GENOMIC DNA]</scope>
    <source>
        <strain evidence="1 2">DSM 24179</strain>
    </source>
</reference>
<dbReference type="Proteomes" id="UP000295221">
    <property type="component" value="Unassembled WGS sequence"/>
</dbReference>
<sequence length="1009" mass="118364">MNFKNDIIAEAYSSYISAVWPVVKDFVNSQTGRQEKLVEEYFHSYHRLKKELKEPDESAKYVELQRNFRVEIFKMLEEHLKTCNNDGIHKLSEVFENEFQKWIAEFPKRVTVREPYTWYELSLLKNPFLYPAAVFCNFRASILQWFRGIYNGFRKLFRKPLRDNTVFRVRRIPLNQMLTHHIYGWLYQQQIELLEELLTHYTHDFLELWEQDMSLSQHCNATLKKKEDKSALDIKEVLPEIINATTKKELLLKFERSVEENLKDVFLQIDALYNLADTLYISGGKYKNRKVDAYCNRVHNHCNRILGGWNRSWCTLLDDWTLDVEISLLYLNVFHIYFEFEKVTHNYIHGELEDGFAVVEQFIIKSGNRFDNCEGQKKTVLQLAANERKLAESEFVDKHIAGLTEKLAICFKSDYRRLLQSFKAELNKVSEKRTFVSERKYAAPIQEKDVNTISPLGLLSFEALPVFVTDAGKIMATVEQNLEEARIKLTGLGTVWDFNLESVAMMLNEKKGTAREALISAMEGTVRSLELLSESHRIVNNTGKTFSADFAVTINRFNDQIQKLTNSESIFELNLKIARIKALERSKEFQEKLFKGFKTAIPLAFEYVKNSYTKFKSGADKFQYKIGLKHESASLAFELSEFINETADALKKLPFVYQRLYQLTPVNESRFFVGREDELNELTETLNHWRKDRFITIAVVGEKGSGVTSLLNRFLKKENLENDIYRVTLSEKIHTVNRYLDFFSELFAVKEHFDSNEQIIEYLNNKDSLSVVVIENLHHFYLKKVNGFDDLMMLFDLMSNTMKKVLWIGAFTRHAWKYLDKTIHISGYFTSTVHLQDMQPDAMEEIISRRNNISGYQLSFEEDDDVVHQKQFKQADAKTRQEMLRKNFFRKLTRLSYGNISLAQLYWLRLTREVTEREIKMGKVKEIDFSFVNNLFADELFVLQTIVLHDGLSLHDYVQVTGKSENSARNILVPMLEKGLLIRPKTKYNVNPIVYRPVVRHLQSRNFIS</sequence>
<evidence type="ECO:0008006" key="3">
    <source>
        <dbReference type="Google" id="ProtNLM"/>
    </source>
</evidence>
<comment type="caution">
    <text evidence="1">The sequence shown here is derived from an EMBL/GenBank/DDBJ whole genome shotgun (WGS) entry which is preliminary data.</text>
</comment>
<keyword evidence="2" id="KW-1185">Reference proteome</keyword>
<gene>
    <name evidence="1" type="ORF">EV194_11322</name>
</gene>
<dbReference type="InterPro" id="IPR027417">
    <property type="entry name" value="P-loop_NTPase"/>
</dbReference>
<organism evidence="1 2">
    <name type="scientific">Natronoflexus pectinivorans</name>
    <dbReference type="NCBI Taxonomy" id="682526"/>
    <lineage>
        <taxon>Bacteria</taxon>
        <taxon>Pseudomonadati</taxon>
        <taxon>Bacteroidota</taxon>
        <taxon>Bacteroidia</taxon>
        <taxon>Marinilabiliales</taxon>
        <taxon>Marinilabiliaceae</taxon>
        <taxon>Natronoflexus</taxon>
    </lineage>
</organism>
<accession>A0A4R2GDG2</accession>
<proteinExistence type="predicted"/>